<reference evidence="2 3" key="1">
    <citation type="journal article" date="2019" name="Plant Biotechnol. J.">
        <title>The red bayberry genome and genetic basis of sex determination.</title>
        <authorList>
            <person name="Jia H.M."/>
            <person name="Jia H.J."/>
            <person name="Cai Q.L."/>
            <person name="Wang Y."/>
            <person name="Zhao H.B."/>
            <person name="Yang W.F."/>
            <person name="Wang G.Y."/>
            <person name="Li Y.H."/>
            <person name="Zhan D.L."/>
            <person name="Shen Y.T."/>
            <person name="Niu Q.F."/>
            <person name="Chang L."/>
            <person name="Qiu J."/>
            <person name="Zhao L."/>
            <person name="Xie H.B."/>
            <person name="Fu W.Y."/>
            <person name="Jin J."/>
            <person name="Li X.W."/>
            <person name="Jiao Y."/>
            <person name="Zhou C.C."/>
            <person name="Tu T."/>
            <person name="Chai C.Y."/>
            <person name="Gao J.L."/>
            <person name="Fan L.J."/>
            <person name="van de Weg E."/>
            <person name="Wang J.Y."/>
            <person name="Gao Z.S."/>
        </authorList>
    </citation>
    <scope>NUCLEOTIDE SEQUENCE [LARGE SCALE GENOMIC DNA]</scope>
    <source>
        <tissue evidence="2">Leaves</tissue>
    </source>
</reference>
<organism evidence="2 3">
    <name type="scientific">Morella rubra</name>
    <name type="common">Chinese bayberry</name>
    <dbReference type="NCBI Taxonomy" id="262757"/>
    <lineage>
        <taxon>Eukaryota</taxon>
        <taxon>Viridiplantae</taxon>
        <taxon>Streptophyta</taxon>
        <taxon>Embryophyta</taxon>
        <taxon>Tracheophyta</taxon>
        <taxon>Spermatophyta</taxon>
        <taxon>Magnoliopsida</taxon>
        <taxon>eudicotyledons</taxon>
        <taxon>Gunneridae</taxon>
        <taxon>Pentapetalae</taxon>
        <taxon>rosids</taxon>
        <taxon>fabids</taxon>
        <taxon>Fagales</taxon>
        <taxon>Myricaceae</taxon>
        <taxon>Morella</taxon>
    </lineage>
</organism>
<sequence length="83" mass="8958">MNTLAIEQDVGTVRDCEDKEVTIKELTTLLHSSDVAASPSSSDLGCSPVDRPHVLVAKLEEMSIKSSNSASTRSQMSKPANRR</sequence>
<protein>
    <submittedName>
        <fullName evidence="2">Uncharacterized protein</fullName>
    </submittedName>
</protein>
<dbReference type="EMBL" id="RXIC02000023">
    <property type="protein sequence ID" value="KAB1211940.1"/>
    <property type="molecule type" value="Genomic_DNA"/>
</dbReference>
<feature type="compositionally biased region" description="Polar residues" evidence="1">
    <location>
        <begin position="64"/>
        <end position="83"/>
    </location>
</feature>
<proteinExistence type="predicted"/>
<gene>
    <name evidence="2" type="ORF">CJ030_MR5G023752</name>
</gene>
<feature type="region of interest" description="Disordered" evidence="1">
    <location>
        <begin position="62"/>
        <end position="83"/>
    </location>
</feature>
<evidence type="ECO:0000313" key="2">
    <source>
        <dbReference type="EMBL" id="KAB1211940.1"/>
    </source>
</evidence>
<comment type="caution">
    <text evidence="2">The sequence shown here is derived from an EMBL/GenBank/DDBJ whole genome shotgun (WGS) entry which is preliminary data.</text>
</comment>
<evidence type="ECO:0000256" key="1">
    <source>
        <dbReference type="SAM" id="MobiDB-lite"/>
    </source>
</evidence>
<accession>A0A6A1VLN6</accession>
<dbReference type="Proteomes" id="UP000516437">
    <property type="component" value="Chromosome 5"/>
</dbReference>
<dbReference type="AlphaFoldDB" id="A0A6A1VLN6"/>
<keyword evidence="3" id="KW-1185">Reference proteome</keyword>
<name>A0A6A1VLN6_9ROSI</name>
<evidence type="ECO:0000313" key="3">
    <source>
        <dbReference type="Proteomes" id="UP000516437"/>
    </source>
</evidence>